<gene>
    <name evidence="2" type="ORF">SAMN05421804_101555</name>
</gene>
<accession>A0A1G8HDZ1</accession>
<name>A0A1G8HDZ1_9CLOT</name>
<feature type="transmembrane region" description="Helical" evidence="1">
    <location>
        <begin position="99"/>
        <end position="116"/>
    </location>
</feature>
<evidence type="ECO:0000256" key="1">
    <source>
        <dbReference type="SAM" id="Phobius"/>
    </source>
</evidence>
<evidence type="ECO:0000313" key="3">
    <source>
        <dbReference type="Proteomes" id="UP000183255"/>
    </source>
</evidence>
<reference evidence="2 3" key="1">
    <citation type="submission" date="2016-10" db="EMBL/GenBank/DDBJ databases">
        <authorList>
            <person name="de Groot N.N."/>
        </authorList>
    </citation>
    <scope>NUCLEOTIDE SEQUENCE [LARGE SCALE GENOMIC DNA]</scope>
    <source>
        <strain evidence="2 3">CGMCC 1.5058</strain>
    </source>
</reference>
<protein>
    <submittedName>
        <fullName evidence="2">Uncharacterized protein</fullName>
    </submittedName>
</protein>
<keyword evidence="1" id="KW-0812">Transmembrane</keyword>
<evidence type="ECO:0000313" key="2">
    <source>
        <dbReference type="EMBL" id="SDI04898.1"/>
    </source>
</evidence>
<proteinExistence type="predicted"/>
<keyword evidence="1" id="KW-1133">Transmembrane helix</keyword>
<dbReference type="Proteomes" id="UP000183255">
    <property type="component" value="Unassembled WGS sequence"/>
</dbReference>
<organism evidence="2 3">
    <name type="scientific">Proteiniclasticum ruminis</name>
    <dbReference type="NCBI Taxonomy" id="398199"/>
    <lineage>
        <taxon>Bacteria</taxon>
        <taxon>Bacillati</taxon>
        <taxon>Bacillota</taxon>
        <taxon>Clostridia</taxon>
        <taxon>Eubacteriales</taxon>
        <taxon>Clostridiaceae</taxon>
        <taxon>Proteiniclasticum</taxon>
    </lineage>
</organism>
<dbReference type="EMBL" id="FNDZ01000001">
    <property type="protein sequence ID" value="SDI04898.1"/>
    <property type="molecule type" value="Genomic_DNA"/>
</dbReference>
<dbReference type="RefSeq" id="WP_031573782.1">
    <property type="nucleotide sequence ID" value="NZ_FNDZ01000001.1"/>
</dbReference>
<keyword evidence="1" id="KW-0472">Membrane</keyword>
<sequence>MAICIVRKTGWMGAGSKIHVQIDGVKRGEVYGSSPMEFPVDKNEAEVKVTQLGIRSKERVISDGTLLEIHQSLWHRISFPVMIVAQFLTVFVSDFMLRLLLLLALGVLFLGSLYVIPGFHLKKVSDDINDQTMETEEVTGWNR</sequence>
<dbReference type="AlphaFoldDB" id="A0A1G8HDZ1"/>